<organism evidence="1 2">
    <name type="scientific">Trametes pubescens</name>
    <name type="common">White-rot fungus</name>
    <dbReference type="NCBI Taxonomy" id="154538"/>
    <lineage>
        <taxon>Eukaryota</taxon>
        <taxon>Fungi</taxon>
        <taxon>Dikarya</taxon>
        <taxon>Basidiomycota</taxon>
        <taxon>Agaricomycotina</taxon>
        <taxon>Agaricomycetes</taxon>
        <taxon>Polyporales</taxon>
        <taxon>Polyporaceae</taxon>
        <taxon>Trametes</taxon>
    </lineage>
</organism>
<name>A0A1M2VQI1_TRAPU</name>
<dbReference type="Proteomes" id="UP000184267">
    <property type="component" value="Unassembled WGS sequence"/>
</dbReference>
<sequence>MTGRRMEDEDGPEAKWRVGDGYITVNVEDLVLVGLQHVSMGSWQAHVRVLRRQ</sequence>
<keyword evidence="2" id="KW-1185">Reference proteome</keyword>
<proteinExistence type="predicted"/>
<comment type="caution">
    <text evidence="1">The sequence shown here is derived from an EMBL/GenBank/DDBJ whole genome shotgun (WGS) entry which is preliminary data.</text>
</comment>
<dbReference type="OrthoDB" id="2799313at2759"/>
<evidence type="ECO:0000313" key="2">
    <source>
        <dbReference type="Proteomes" id="UP000184267"/>
    </source>
</evidence>
<evidence type="ECO:0000313" key="1">
    <source>
        <dbReference type="EMBL" id="OJT09818.1"/>
    </source>
</evidence>
<accession>A0A1M2VQI1</accession>
<reference evidence="1 2" key="1">
    <citation type="submission" date="2016-10" db="EMBL/GenBank/DDBJ databases">
        <title>Genome sequence of the basidiomycete white-rot fungus Trametes pubescens.</title>
        <authorList>
            <person name="Makela M.R."/>
            <person name="Granchi Z."/>
            <person name="Peng M."/>
            <person name="De Vries R.P."/>
            <person name="Grigoriev I."/>
            <person name="Riley R."/>
            <person name="Hilden K."/>
        </authorList>
    </citation>
    <scope>NUCLEOTIDE SEQUENCE [LARGE SCALE GENOMIC DNA]</scope>
    <source>
        <strain evidence="1 2">FBCC735</strain>
    </source>
</reference>
<dbReference type="EMBL" id="MNAD01000876">
    <property type="protein sequence ID" value="OJT09818.1"/>
    <property type="molecule type" value="Genomic_DNA"/>
</dbReference>
<dbReference type="AlphaFoldDB" id="A0A1M2VQI1"/>
<gene>
    <name evidence="1" type="ORF">TRAPUB_13688</name>
</gene>
<protein>
    <submittedName>
        <fullName evidence="1">Uncharacterized protein</fullName>
    </submittedName>
</protein>